<dbReference type="Proteomes" id="UP000028999">
    <property type="component" value="Unassembled WGS sequence"/>
</dbReference>
<sequence length="26" mass="3042">MHRCKENAAAYVWKTKFTGVTMPKNE</sequence>
<evidence type="ECO:0000313" key="2">
    <source>
        <dbReference type="Proteomes" id="UP000028999"/>
    </source>
</evidence>
<gene>
    <name evidence="1" type="primary">BnaC02g25580D</name>
    <name evidence="1" type="ORF">GSBRNA2T00018696001</name>
</gene>
<accession>A0A078GA47</accession>
<dbReference type="PaxDb" id="3708-A0A078GA47"/>
<dbReference type="Gramene" id="CDY22254">
    <property type="protein sequence ID" value="CDY22254"/>
    <property type="gene ID" value="GSBRNA2T00018696001"/>
</dbReference>
<keyword evidence="2" id="KW-1185">Reference proteome</keyword>
<reference evidence="1 2" key="1">
    <citation type="journal article" date="2014" name="Science">
        <title>Plant genetics. Early allopolyploid evolution in the post-Neolithic Brassica napus oilseed genome.</title>
        <authorList>
            <person name="Chalhoub B."/>
            <person name="Denoeud F."/>
            <person name="Liu S."/>
            <person name="Parkin I.A."/>
            <person name="Tang H."/>
            <person name="Wang X."/>
            <person name="Chiquet J."/>
            <person name="Belcram H."/>
            <person name="Tong C."/>
            <person name="Samans B."/>
            <person name="Correa M."/>
            <person name="Da Silva C."/>
            <person name="Just J."/>
            <person name="Falentin C."/>
            <person name="Koh C.S."/>
            <person name="Le Clainche I."/>
            <person name="Bernard M."/>
            <person name="Bento P."/>
            <person name="Noel B."/>
            <person name="Labadie K."/>
            <person name="Alberti A."/>
            <person name="Charles M."/>
            <person name="Arnaud D."/>
            <person name="Guo H."/>
            <person name="Daviaud C."/>
            <person name="Alamery S."/>
            <person name="Jabbari K."/>
            <person name="Zhao M."/>
            <person name="Edger P.P."/>
            <person name="Chelaifa H."/>
            <person name="Tack D."/>
            <person name="Lassalle G."/>
            <person name="Mestiri I."/>
            <person name="Schnel N."/>
            <person name="Le Paslier M.C."/>
            <person name="Fan G."/>
            <person name="Renault V."/>
            <person name="Bayer P.E."/>
            <person name="Golicz A.A."/>
            <person name="Manoli S."/>
            <person name="Lee T.H."/>
            <person name="Thi V.H."/>
            <person name="Chalabi S."/>
            <person name="Hu Q."/>
            <person name="Fan C."/>
            <person name="Tollenaere R."/>
            <person name="Lu Y."/>
            <person name="Battail C."/>
            <person name="Shen J."/>
            <person name="Sidebottom C.H."/>
            <person name="Wang X."/>
            <person name="Canaguier A."/>
            <person name="Chauveau A."/>
            <person name="Berard A."/>
            <person name="Deniot G."/>
            <person name="Guan M."/>
            <person name="Liu Z."/>
            <person name="Sun F."/>
            <person name="Lim Y.P."/>
            <person name="Lyons E."/>
            <person name="Town C.D."/>
            <person name="Bancroft I."/>
            <person name="Wang X."/>
            <person name="Meng J."/>
            <person name="Ma J."/>
            <person name="Pires J.C."/>
            <person name="King G.J."/>
            <person name="Brunel D."/>
            <person name="Delourme R."/>
            <person name="Renard M."/>
            <person name="Aury J.M."/>
            <person name="Adams K.L."/>
            <person name="Batley J."/>
            <person name="Snowdon R.J."/>
            <person name="Tost J."/>
            <person name="Edwards D."/>
            <person name="Zhou Y."/>
            <person name="Hua W."/>
            <person name="Sharpe A.G."/>
            <person name="Paterson A.H."/>
            <person name="Guan C."/>
            <person name="Wincker P."/>
        </authorList>
    </citation>
    <scope>NUCLEOTIDE SEQUENCE [LARGE SCALE GENOMIC DNA]</scope>
    <source>
        <strain evidence="2">cv. Darmor-bzh</strain>
    </source>
</reference>
<protein>
    <submittedName>
        <fullName evidence="1">BnaC02g25580D protein</fullName>
    </submittedName>
</protein>
<dbReference type="EMBL" id="LK032129">
    <property type="protein sequence ID" value="CDY22254.1"/>
    <property type="molecule type" value="Genomic_DNA"/>
</dbReference>
<name>A0A078GA47_BRANA</name>
<dbReference type="AlphaFoldDB" id="A0A078GA47"/>
<organism evidence="1 2">
    <name type="scientific">Brassica napus</name>
    <name type="common">Rape</name>
    <dbReference type="NCBI Taxonomy" id="3708"/>
    <lineage>
        <taxon>Eukaryota</taxon>
        <taxon>Viridiplantae</taxon>
        <taxon>Streptophyta</taxon>
        <taxon>Embryophyta</taxon>
        <taxon>Tracheophyta</taxon>
        <taxon>Spermatophyta</taxon>
        <taxon>Magnoliopsida</taxon>
        <taxon>eudicotyledons</taxon>
        <taxon>Gunneridae</taxon>
        <taxon>Pentapetalae</taxon>
        <taxon>rosids</taxon>
        <taxon>malvids</taxon>
        <taxon>Brassicales</taxon>
        <taxon>Brassicaceae</taxon>
        <taxon>Brassiceae</taxon>
        <taxon>Brassica</taxon>
    </lineage>
</organism>
<proteinExistence type="predicted"/>
<evidence type="ECO:0000313" key="1">
    <source>
        <dbReference type="EMBL" id="CDY22254.1"/>
    </source>
</evidence>